<evidence type="ECO:0000259" key="2">
    <source>
        <dbReference type="Pfam" id="PF04984"/>
    </source>
</evidence>
<dbReference type="InterPro" id="IPR020287">
    <property type="entry name" value="Tail_sheath_C"/>
</dbReference>
<dbReference type="Gene3D" id="2.60.40.4290">
    <property type="match status" value="1"/>
</dbReference>
<dbReference type="InterPro" id="IPR035326">
    <property type="entry name" value="Beta_sandwich_Seath"/>
</dbReference>
<dbReference type="Gene3D" id="3.30.1490.360">
    <property type="match status" value="1"/>
</dbReference>
<dbReference type="InterPro" id="IPR035089">
    <property type="entry name" value="Phage_sheath_subtilisin"/>
</dbReference>
<reference evidence="5 6" key="1">
    <citation type="journal article" date="2021" name="Sci. Rep.">
        <title>The distribution of antibiotic resistance genes in chicken gut microbiota commensals.</title>
        <authorList>
            <person name="Juricova H."/>
            <person name="Matiasovicova J."/>
            <person name="Kubasova T."/>
            <person name="Cejkova D."/>
            <person name="Rychlik I."/>
        </authorList>
    </citation>
    <scope>NUCLEOTIDE SEQUENCE [LARGE SCALE GENOMIC DNA]</scope>
    <source>
        <strain evidence="5 6">An431b</strain>
    </source>
</reference>
<proteinExistence type="inferred from homology"/>
<feature type="domain" description="Phage tail sheath protein-like beta-sandwich" evidence="3">
    <location>
        <begin position="95"/>
        <end position="183"/>
    </location>
</feature>
<evidence type="ECO:0000313" key="5">
    <source>
        <dbReference type="EMBL" id="MBM6877089.1"/>
    </source>
</evidence>
<dbReference type="Gene3D" id="3.30.1370.220">
    <property type="match status" value="1"/>
</dbReference>
<accession>A0ABS2G6M3</accession>
<sequence>MALGGGTFLVQNKVLPGAYINFVSRPRAMGTLGERGIVCMGMALDWGEEGMICVDVEEFQLGCRDVFGYGYSHEKMKDLRELFLGAKTALIYRLNGGQKAALTRGSLTATAKYSGERGNDLRITVAENVDQEGLYDVMTYLDLELVDSQTVATIEELEENKFVVFSGTGQPEETVGEPLAGGASGEVDGSAYEGMLKAAEKEAFTVLAYEGSDEITKKLFVNFTKRLRDEEGVKFVTVLYDYCKADYEGVISVGTAPELVYWTAGMEAGAQVNESLTNRKYDGEYAVDAKDSKRNFEEGIQSGKFLFYDDGGEIRVLRDINTFTSFESNKNSDFSSNRVVRVLDSIANDVARIFSDYYLGKRSNNANGRNLLKAEILAYHEQLQQIEAIENFTAEDVTVTQGTEKQDVVVYENVQPTDAMEKLYMRVEVV</sequence>
<dbReference type="Pfam" id="PF17482">
    <property type="entry name" value="Phage_sheath_1C"/>
    <property type="match status" value="1"/>
</dbReference>
<feature type="domain" description="Tail sheath protein C-terminal" evidence="4">
    <location>
        <begin position="330"/>
        <end position="429"/>
    </location>
</feature>
<dbReference type="Pfam" id="PF04984">
    <property type="entry name" value="Phage_sheath_1"/>
    <property type="match status" value="1"/>
</dbReference>
<name>A0ABS2G6M3_9FIRM</name>
<comment type="similarity">
    <text evidence="1">Belongs to the myoviridae tail sheath protein family.</text>
</comment>
<keyword evidence="6" id="KW-1185">Reference proteome</keyword>
<dbReference type="Proteomes" id="UP000729290">
    <property type="component" value="Unassembled WGS sequence"/>
</dbReference>
<feature type="domain" description="Tail sheath protein subtilisin-like" evidence="2">
    <location>
        <begin position="185"/>
        <end position="322"/>
    </location>
</feature>
<dbReference type="RefSeq" id="WP_205133005.1">
    <property type="nucleotide sequence ID" value="NZ_JACSNT010000003.1"/>
</dbReference>
<evidence type="ECO:0000313" key="6">
    <source>
        <dbReference type="Proteomes" id="UP000729290"/>
    </source>
</evidence>
<gene>
    <name evidence="5" type="ORF">H9X83_02800</name>
</gene>
<dbReference type="Pfam" id="PF17481">
    <property type="entry name" value="Phage_sheath_domII"/>
    <property type="match status" value="1"/>
</dbReference>
<comment type="caution">
    <text evidence="5">The sequence shown here is derived from an EMBL/GenBank/DDBJ whole genome shotgun (WGS) entry which is preliminary data.</text>
</comment>
<evidence type="ECO:0000259" key="3">
    <source>
        <dbReference type="Pfam" id="PF17481"/>
    </source>
</evidence>
<dbReference type="Gene3D" id="3.40.50.11790">
    <property type="match status" value="1"/>
</dbReference>
<organism evidence="5 6">
    <name type="scientific">Anaerotignum lactatifermentans</name>
    <dbReference type="NCBI Taxonomy" id="160404"/>
    <lineage>
        <taxon>Bacteria</taxon>
        <taxon>Bacillati</taxon>
        <taxon>Bacillota</taxon>
        <taxon>Clostridia</taxon>
        <taxon>Lachnospirales</taxon>
        <taxon>Anaerotignaceae</taxon>
        <taxon>Anaerotignum</taxon>
    </lineage>
</organism>
<evidence type="ECO:0000259" key="4">
    <source>
        <dbReference type="Pfam" id="PF17482"/>
    </source>
</evidence>
<protein>
    <submittedName>
        <fullName evidence="5">Phage tail sheath family protein</fullName>
    </submittedName>
</protein>
<dbReference type="EMBL" id="JACSNV010000003">
    <property type="protein sequence ID" value="MBM6877089.1"/>
    <property type="molecule type" value="Genomic_DNA"/>
</dbReference>
<dbReference type="Gene3D" id="3.30.360.90">
    <property type="match status" value="1"/>
</dbReference>
<evidence type="ECO:0000256" key="1">
    <source>
        <dbReference type="ARBA" id="ARBA00008005"/>
    </source>
</evidence>